<evidence type="ECO:0000256" key="5">
    <source>
        <dbReference type="ARBA" id="ARBA00022967"/>
    </source>
</evidence>
<proteinExistence type="inferred from homology"/>
<feature type="domain" description="2Fe-2S ferredoxin-type" evidence="11">
    <location>
        <begin position="1"/>
        <end position="78"/>
    </location>
</feature>
<dbReference type="InterPro" id="IPR001041">
    <property type="entry name" value="2Fe-2S_ferredoxin-type"/>
</dbReference>
<keyword evidence="4 10" id="KW-0479">Metal-binding</keyword>
<accession>A0A8J3CIP0</accession>
<evidence type="ECO:0000259" key="11">
    <source>
        <dbReference type="PROSITE" id="PS51085"/>
    </source>
</evidence>
<evidence type="ECO:0000313" key="14">
    <source>
        <dbReference type="EMBL" id="GHA77658.1"/>
    </source>
</evidence>
<dbReference type="Pfam" id="PF22151">
    <property type="entry name" value="Fer4_NDSU1"/>
    <property type="match status" value="1"/>
</dbReference>
<dbReference type="Pfam" id="PF13510">
    <property type="entry name" value="Fer2_4"/>
    <property type="match status" value="1"/>
</dbReference>
<reference evidence="14" key="1">
    <citation type="journal article" date="2014" name="Int. J. Syst. Evol. Microbiol.">
        <title>Complete genome sequence of Corynebacterium casei LMG S-19264T (=DSM 44701T), isolated from a smear-ripened cheese.</title>
        <authorList>
            <consortium name="US DOE Joint Genome Institute (JGI-PGF)"/>
            <person name="Walter F."/>
            <person name="Albersmeier A."/>
            <person name="Kalinowski J."/>
            <person name="Ruckert C."/>
        </authorList>
    </citation>
    <scope>NUCLEOTIDE SEQUENCE</scope>
    <source>
        <strain evidence="14">KCTC 32501</strain>
    </source>
</reference>
<dbReference type="Gene3D" id="3.40.50.740">
    <property type="match status" value="2"/>
</dbReference>
<dbReference type="SUPFAM" id="SSF54292">
    <property type="entry name" value="2Fe-2S ferredoxin-like"/>
    <property type="match status" value="1"/>
</dbReference>
<dbReference type="InterPro" id="IPR054351">
    <property type="entry name" value="NADH_UbQ_OxRdtase_ferredoxin"/>
</dbReference>
<dbReference type="GO" id="GO:0048038">
    <property type="term" value="F:quinone binding"/>
    <property type="evidence" value="ECO:0007669"/>
    <property type="project" value="UniProtKB-UniRule"/>
</dbReference>
<evidence type="ECO:0000256" key="1">
    <source>
        <dbReference type="ARBA" id="ARBA00001966"/>
    </source>
</evidence>
<dbReference type="CDD" id="cd00207">
    <property type="entry name" value="fer2"/>
    <property type="match status" value="1"/>
</dbReference>
<dbReference type="Pfam" id="PF10588">
    <property type="entry name" value="NADH-G_4Fe-4S_3"/>
    <property type="match status" value="1"/>
</dbReference>
<reference evidence="14" key="2">
    <citation type="submission" date="2020-09" db="EMBL/GenBank/DDBJ databases">
        <authorList>
            <person name="Sun Q."/>
            <person name="Kim S."/>
        </authorList>
    </citation>
    <scope>NUCLEOTIDE SEQUENCE</scope>
    <source>
        <strain evidence="14">KCTC 32501</strain>
    </source>
</reference>
<dbReference type="FunFam" id="3.30.70.20:FF:000002">
    <property type="entry name" value="NADH-ubiquinone oxidoreductase 75 kDa subunit"/>
    <property type="match status" value="1"/>
</dbReference>
<evidence type="ECO:0000313" key="15">
    <source>
        <dbReference type="Proteomes" id="UP000614287"/>
    </source>
</evidence>
<comment type="caution">
    <text evidence="14">The sequence shown here is derived from an EMBL/GenBank/DDBJ whole genome shotgun (WGS) entry which is preliminary data.</text>
</comment>
<keyword evidence="10" id="KW-0874">Quinone</keyword>
<gene>
    <name evidence="14" type="primary">nuoG</name>
    <name evidence="14" type="ORF">GCM10009007_18250</name>
</gene>
<dbReference type="PROSITE" id="PS00643">
    <property type="entry name" value="COMPLEX1_75K_3"/>
    <property type="match status" value="1"/>
</dbReference>
<dbReference type="Pfam" id="PF22117">
    <property type="entry name" value="Fer4_Nqo3"/>
    <property type="match status" value="1"/>
</dbReference>
<dbReference type="PROSITE" id="PS00641">
    <property type="entry name" value="COMPLEX1_75K_1"/>
    <property type="match status" value="1"/>
</dbReference>
<dbReference type="GO" id="GO:0042773">
    <property type="term" value="P:ATP synthesis coupled electron transport"/>
    <property type="evidence" value="ECO:0007669"/>
    <property type="project" value="InterPro"/>
</dbReference>
<dbReference type="EC" id="7.1.1.-" evidence="10"/>
<dbReference type="PROSITE" id="PS51669">
    <property type="entry name" value="4FE4S_MOW_BIS_MGD"/>
    <property type="match status" value="1"/>
</dbReference>
<dbReference type="InterPro" id="IPR006656">
    <property type="entry name" value="Mopterin_OxRdtase"/>
</dbReference>
<dbReference type="InterPro" id="IPR000283">
    <property type="entry name" value="NADH_UbQ_OxRdtase_75kDa_su_CS"/>
</dbReference>
<comment type="function">
    <text evidence="10">NDH-1 shuttles electrons from NADH, via FMN and iron-sulfur (Fe-S) centers, to quinones in the respiratory chain. Couples the redox reaction to proton translocation (for every two electrons transferred, four hydrogen ions are translocated across the cytoplasmic membrane), and thus conserves the redox energy in a proton gradient.</text>
</comment>
<organism evidence="14 15">
    <name type="scientific">Formosimonas limnophila</name>
    <dbReference type="NCBI Taxonomy" id="1384487"/>
    <lineage>
        <taxon>Bacteria</taxon>
        <taxon>Pseudomonadati</taxon>
        <taxon>Pseudomonadota</taxon>
        <taxon>Betaproteobacteria</taxon>
        <taxon>Burkholderiales</taxon>
        <taxon>Burkholderiaceae</taxon>
        <taxon>Formosimonas</taxon>
    </lineage>
</organism>
<dbReference type="GO" id="GO:0008137">
    <property type="term" value="F:NADH dehydrogenase (ubiquinone) activity"/>
    <property type="evidence" value="ECO:0007669"/>
    <property type="project" value="UniProtKB-UniRule"/>
</dbReference>
<keyword evidence="5 10" id="KW-1278">Translocase</keyword>
<dbReference type="Pfam" id="PF00384">
    <property type="entry name" value="Molybdopterin"/>
    <property type="match status" value="1"/>
</dbReference>
<evidence type="ECO:0000256" key="9">
    <source>
        <dbReference type="ARBA" id="ARBA00047712"/>
    </source>
</evidence>
<dbReference type="PROSITE" id="PS51839">
    <property type="entry name" value="4FE4S_HC3"/>
    <property type="match status" value="1"/>
</dbReference>
<keyword evidence="10" id="KW-0001">2Fe-2S</keyword>
<evidence type="ECO:0000256" key="2">
    <source>
        <dbReference type="ARBA" id="ARBA00005404"/>
    </source>
</evidence>
<evidence type="ECO:0000259" key="13">
    <source>
        <dbReference type="PROSITE" id="PS51839"/>
    </source>
</evidence>
<name>A0A8J3CIP0_9BURK</name>
<dbReference type="EMBL" id="BMZG01000010">
    <property type="protein sequence ID" value="GHA77658.1"/>
    <property type="molecule type" value="Genomic_DNA"/>
</dbReference>
<dbReference type="RefSeq" id="WP_189493658.1">
    <property type="nucleotide sequence ID" value="NZ_BMZG01000010.1"/>
</dbReference>
<protein>
    <recommendedName>
        <fullName evidence="10">NADH-quinone oxidoreductase</fullName>
        <ecNumber evidence="10">7.1.1.-</ecNumber>
    </recommendedName>
</protein>
<comment type="similarity">
    <text evidence="2 10">Belongs to the complex I 75 kDa subunit family.</text>
</comment>
<evidence type="ECO:0000256" key="10">
    <source>
        <dbReference type="RuleBase" id="RU003525"/>
    </source>
</evidence>
<dbReference type="GO" id="GO:0046872">
    <property type="term" value="F:metal ion binding"/>
    <property type="evidence" value="ECO:0007669"/>
    <property type="project" value="UniProtKB-UniRule"/>
</dbReference>
<feature type="domain" description="4Fe-4S Mo/W bis-MGD-type" evidence="12">
    <location>
        <begin position="218"/>
        <end position="274"/>
    </location>
</feature>
<dbReference type="GO" id="GO:0016020">
    <property type="term" value="C:membrane"/>
    <property type="evidence" value="ECO:0007669"/>
    <property type="project" value="InterPro"/>
</dbReference>
<dbReference type="InterPro" id="IPR010228">
    <property type="entry name" value="NADH_UbQ_OxRdtase_Gsu"/>
</dbReference>
<keyword evidence="3 10" id="KW-0004">4Fe-4S</keyword>
<dbReference type="InterPro" id="IPR036010">
    <property type="entry name" value="2Fe-2S_ferredoxin-like_sf"/>
</dbReference>
<evidence type="ECO:0000259" key="12">
    <source>
        <dbReference type="PROSITE" id="PS51669"/>
    </source>
</evidence>
<dbReference type="NCBIfam" id="TIGR01973">
    <property type="entry name" value="NuoG"/>
    <property type="match status" value="1"/>
</dbReference>
<dbReference type="Gene3D" id="3.40.228.10">
    <property type="entry name" value="Dimethylsulfoxide Reductase, domain 2"/>
    <property type="match status" value="1"/>
</dbReference>
<dbReference type="SUPFAM" id="SSF54862">
    <property type="entry name" value="4Fe-4S ferredoxins"/>
    <property type="match status" value="1"/>
</dbReference>
<keyword evidence="6 10" id="KW-0408">Iron</keyword>
<evidence type="ECO:0000256" key="3">
    <source>
        <dbReference type="ARBA" id="ARBA00022485"/>
    </source>
</evidence>
<dbReference type="GO" id="GO:0051537">
    <property type="term" value="F:2 iron, 2 sulfur cluster binding"/>
    <property type="evidence" value="ECO:0007669"/>
    <property type="project" value="UniProtKB-UniRule"/>
</dbReference>
<keyword evidence="7 10" id="KW-0411">Iron-sulfur</keyword>
<evidence type="ECO:0000256" key="8">
    <source>
        <dbReference type="ARBA" id="ARBA00023027"/>
    </source>
</evidence>
<dbReference type="Gene3D" id="3.30.70.20">
    <property type="match status" value="1"/>
</dbReference>
<dbReference type="Gene3D" id="3.10.20.740">
    <property type="match status" value="1"/>
</dbReference>
<dbReference type="InterPro" id="IPR050123">
    <property type="entry name" value="Prok_molybdopt-oxidoreductase"/>
</dbReference>
<comment type="catalytic activity">
    <reaction evidence="9 10">
        <text>a quinone + NADH + 5 H(+)(in) = a quinol + NAD(+) + 4 H(+)(out)</text>
        <dbReference type="Rhea" id="RHEA:57888"/>
        <dbReference type="ChEBI" id="CHEBI:15378"/>
        <dbReference type="ChEBI" id="CHEBI:24646"/>
        <dbReference type="ChEBI" id="CHEBI:57540"/>
        <dbReference type="ChEBI" id="CHEBI:57945"/>
        <dbReference type="ChEBI" id="CHEBI:132124"/>
    </reaction>
</comment>
<dbReference type="InterPro" id="IPR019574">
    <property type="entry name" value="NADH_UbQ_OxRdtase_Gsu_4Fe4S-bd"/>
</dbReference>
<feature type="domain" description="4Fe-4S His(Cys)3-ligated-type" evidence="13">
    <location>
        <begin position="80"/>
        <end position="119"/>
    </location>
</feature>
<dbReference type="Proteomes" id="UP000614287">
    <property type="component" value="Unassembled WGS sequence"/>
</dbReference>
<dbReference type="GO" id="GO:0051539">
    <property type="term" value="F:4 iron, 4 sulfur cluster binding"/>
    <property type="evidence" value="ECO:0007669"/>
    <property type="project" value="UniProtKB-KW"/>
</dbReference>
<dbReference type="AlphaFoldDB" id="A0A8J3CIP0"/>
<evidence type="ECO:0000256" key="7">
    <source>
        <dbReference type="ARBA" id="ARBA00023014"/>
    </source>
</evidence>
<keyword evidence="15" id="KW-1185">Reference proteome</keyword>
<dbReference type="PANTHER" id="PTHR43105">
    <property type="entry name" value="RESPIRATORY NITRATE REDUCTASE"/>
    <property type="match status" value="1"/>
</dbReference>
<evidence type="ECO:0000256" key="4">
    <source>
        <dbReference type="ARBA" id="ARBA00022723"/>
    </source>
</evidence>
<sequence>MVELEIDGVKVEMPEGSMVMDAVKTLGKYVPHFCYHKKLSIAASCRMCLVEVEKAPKPLPACATPVTPGMVVRTQVESPKAQTAQKDVMEFLLLNHPLDCPICDQGGECQLQDLAVGYGKSSSRYQEEKRVVHAKDVGPLISMEEMARCIHCTRCVRFGQEVAGVMELGMLGRGEHAEITTFVGNSVSSELSGNMIDLCPVGAITSKPYRYSARNWELSRRKSVSPHDSLGTNLIIQVKGGQVMRVLPLENAEVNDCWIADRDRFAYEGLNANDRVTEPMIKKNGQWVPVSWDEAFAYVTEQLKTIKGQHGADSIGALASNSSTLEELHLLKTFMTGLGSNHIDVNLRQTDDSLSQALTGAPWLGTPIATFSQIHVALIVGSDLRADQPLLTARLRDASKHGAKLFVMNAEQGDLLMKATQVAVAPSAWLERLHAIEAAIAASAQGNDFVSATAARLLDPKAKNKAIVIGAAALNHPQAAQILASANRIATATNATISVLTEGANSVGAHWIGAVAKNGSLTAQQMFMQPRAAYVLLNTEPQFDAGNPVQAVKSLNSAFVVAINAYASAVADYADVILPATPFTETAGTFVNVEGRAQGFHPVVKPLAQSRPAWKILRVLGERFGFAGFTANDVLDVRATLSEVIDNGAALCSNAVQNLADTSFVTGGLEKSARVAPYANDAVTRRAESLQKTGWAQDALVVGLAKNVYESLGLAVDLAGDAEWIYVAQDGARVKAQAVLRESLADNVVDIQAGSALAAQLGSQFGSVTVERA</sequence>
<dbReference type="FunFam" id="3.10.20.740:FF:000001">
    <property type="entry name" value="NADH-quinone oxidoreductase subunit G"/>
    <property type="match status" value="1"/>
</dbReference>
<dbReference type="PROSITE" id="PS00642">
    <property type="entry name" value="COMPLEX1_75K_2"/>
    <property type="match status" value="1"/>
</dbReference>
<dbReference type="InterPro" id="IPR006963">
    <property type="entry name" value="Mopterin_OxRdtase_4Fe-4S_dom"/>
</dbReference>
<dbReference type="SUPFAM" id="SSF53706">
    <property type="entry name" value="Formate dehydrogenase/DMSO reductase, domains 1-3"/>
    <property type="match status" value="1"/>
</dbReference>
<dbReference type="PROSITE" id="PS51085">
    <property type="entry name" value="2FE2S_FER_2"/>
    <property type="match status" value="1"/>
</dbReference>
<dbReference type="SMART" id="SM00929">
    <property type="entry name" value="NADH-G_4Fe-4S_3"/>
    <property type="match status" value="1"/>
</dbReference>
<comment type="cofactor">
    <cofactor evidence="1 10">
        <name>[4Fe-4S] cluster</name>
        <dbReference type="ChEBI" id="CHEBI:49883"/>
    </cofactor>
</comment>
<dbReference type="GO" id="GO:0016651">
    <property type="term" value="F:oxidoreductase activity, acting on NAD(P)H"/>
    <property type="evidence" value="ECO:0007669"/>
    <property type="project" value="InterPro"/>
</dbReference>
<comment type="cofactor">
    <cofactor evidence="10">
        <name>[2Fe-2S] cluster</name>
        <dbReference type="ChEBI" id="CHEBI:190135"/>
    </cofactor>
    <text evidence="10">Binds 1 [2Fe-2S] cluster per subunit.</text>
</comment>
<dbReference type="PANTHER" id="PTHR43105:SF13">
    <property type="entry name" value="NADH-UBIQUINONE OXIDOREDUCTASE 75 KDA SUBUNIT, MITOCHONDRIAL"/>
    <property type="match status" value="1"/>
</dbReference>
<keyword evidence="8 10" id="KW-0520">NAD</keyword>
<evidence type="ECO:0000256" key="6">
    <source>
        <dbReference type="ARBA" id="ARBA00023004"/>
    </source>
</evidence>